<organism evidence="5 6">
    <name type="scientific">Pantoea eucrina</name>
    <dbReference type="NCBI Taxonomy" id="472693"/>
    <lineage>
        <taxon>Bacteria</taxon>
        <taxon>Pseudomonadati</taxon>
        <taxon>Pseudomonadota</taxon>
        <taxon>Gammaproteobacteria</taxon>
        <taxon>Enterobacterales</taxon>
        <taxon>Erwiniaceae</taxon>
        <taxon>Pantoea</taxon>
    </lineage>
</organism>
<gene>
    <name evidence="5" type="ORF">N4G40_01510</name>
</gene>
<dbReference type="EMBL" id="JAOBTT010000001">
    <property type="protein sequence ID" value="MDZ7276962.1"/>
    <property type="molecule type" value="Genomic_DNA"/>
</dbReference>
<dbReference type="Proteomes" id="UP001288620">
    <property type="component" value="Unassembled WGS sequence"/>
</dbReference>
<dbReference type="PANTHER" id="PTHR47504">
    <property type="entry name" value="RIGHT ORIGIN-BINDING PROTEIN"/>
    <property type="match status" value="1"/>
</dbReference>
<dbReference type="SMART" id="SM00342">
    <property type="entry name" value="HTH_ARAC"/>
    <property type="match status" value="1"/>
</dbReference>
<dbReference type="SUPFAM" id="SSF46689">
    <property type="entry name" value="Homeodomain-like"/>
    <property type="match status" value="2"/>
</dbReference>
<name>A0ABU5LAJ4_9GAMM</name>
<keyword evidence="2" id="KW-0238">DNA-binding</keyword>
<comment type="caution">
    <text evidence="5">The sequence shown here is derived from an EMBL/GenBank/DDBJ whole genome shotgun (WGS) entry which is preliminary data.</text>
</comment>
<dbReference type="Gene3D" id="1.10.10.60">
    <property type="entry name" value="Homeodomain-like"/>
    <property type="match status" value="2"/>
</dbReference>
<accession>A0ABU5LAJ4</accession>
<keyword evidence="6" id="KW-1185">Reference proteome</keyword>
<dbReference type="PANTHER" id="PTHR47504:SF5">
    <property type="entry name" value="RIGHT ORIGIN-BINDING PROTEIN"/>
    <property type="match status" value="1"/>
</dbReference>
<evidence type="ECO:0000259" key="4">
    <source>
        <dbReference type="PROSITE" id="PS01124"/>
    </source>
</evidence>
<evidence type="ECO:0000313" key="5">
    <source>
        <dbReference type="EMBL" id="MDZ7276962.1"/>
    </source>
</evidence>
<protein>
    <submittedName>
        <fullName evidence="5">Helix-turn-helix domain-containing protein</fullName>
    </submittedName>
</protein>
<reference evidence="6" key="1">
    <citation type="submission" date="2023-07" db="EMBL/GenBank/DDBJ databases">
        <title>Structural and functional analysis of rice phyllospheric bacteria for their antimicrobial properties and defense elicitation against blast disease.</title>
        <authorList>
            <person name="Sahu K.P."/>
            <person name="Asharani P."/>
            <person name="Kumar M."/>
            <person name="Reddy B."/>
            <person name="Kumar A."/>
        </authorList>
    </citation>
    <scope>NUCLEOTIDE SEQUENCE [LARGE SCALE GENOMIC DNA]</scope>
    <source>
        <strain evidence="6">OsEp_Plm_30P10</strain>
    </source>
</reference>
<keyword evidence="1" id="KW-0805">Transcription regulation</keyword>
<dbReference type="PROSITE" id="PS01124">
    <property type="entry name" value="HTH_ARAC_FAMILY_2"/>
    <property type="match status" value="1"/>
</dbReference>
<evidence type="ECO:0000256" key="3">
    <source>
        <dbReference type="ARBA" id="ARBA00023163"/>
    </source>
</evidence>
<feature type="domain" description="HTH araC/xylS-type" evidence="4">
    <location>
        <begin position="11"/>
        <end position="109"/>
    </location>
</feature>
<dbReference type="InterPro" id="IPR050959">
    <property type="entry name" value="MarA-like"/>
</dbReference>
<dbReference type="InterPro" id="IPR018060">
    <property type="entry name" value="HTH_AraC"/>
</dbReference>
<proteinExistence type="predicted"/>
<evidence type="ECO:0000256" key="2">
    <source>
        <dbReference type="ARBA" id="ARBA00023125"/>
    </source>
</evidence>
<dbReference type="Pfam" id="PF12833">
    <property type="entry name" value="HTH_18"/>
    <property type="match status" value="1"/>
</dbReference>
<dbReference type="RefSeq" id="WP_322541155.1">
    <property type="nucleotide sequence ID" value="NZ_JAOBTT010000001.1"/>
</dbReference>
<sequence>MQPKYNEGVIETITQWIMDNLDQRLCIDDIADKSGYSKWYLQKLFARYHHETLARYIRKKKLIHCVSELKFSKKPIISLAVKYHFESQQSFTRAFKQVMGCTPLYCRKRQLAPDAIALLQQSDEPCALCHLRGFNTNAREKKALIRNVIKVNVLP</sequence>
<evidence type="ECO:0000256" key="1">
    <source>
        <dbReference type="ARBA" id="ARBA00023015"/>
    </source>
</evidence>
<dbReference type="InterPro" id="IPR009057">
    <property type="entry name" value="Homeodomain-like_sf"/>
</dbReference>
<evidence type="ECO:0000313" key="6">
    <source>
        <dbReference type="Proteomes" id="UP001288620"/>
    </source>
</evidence>
<keyword evidence="3" id="KW-0804">Transcription</keyword>